<keyword evidence="1" id="KW-1133">Transmembrane helix</keyword>
<reference evidence="2 3" key="1">
    <citation type="submission" date="2019-03" db="EMBL/GenBank/DDBJ databases">
        <title>Genomic Encyclopedia of Type Strains, Phase IV (KMG-IV): sequencing the most valuable type-strain genomes for metagenomic binning, comparative biology and taxonomic classification.</title>
        <authorList>
            <person name="Goeker M."/>
        </authorList>
    </citation>
    <scope>NUCLEOTIDE SEQUENCE [LARGE SCALE GENOMIC DNA]</scope>
    <source>
        <strain evidence="2 3">DSM 28697</strain>
    </source>
</reference>
<evidence type="ECO:0000313" key="3">
    <source>
        <dbReference type="Proteomes" id="UP000295632"/>
    </source>
</evidence>
<keyword evidence="1" id="KW-0812">Transmembrane</keyword>
<evidence type="ECO:0000256" key="1">
    <source>
        <dbReference type="SAM" id="Phobius"/>
    </source>
</evidence>
<evidence type="ECO:0008006" key="4">
    <source>
        <dbReference type="Google" id="ProtNLM"/>
    </source>
</evidence>
<protein>
    <recommendedName>
        <fullName evidence="4">YfzA-like protein</fullName>
    </recommendedName>
</protein>
<feature type="transmembrane region" description="Helical" evidence="1">
    <location>
        <begin position="63"/>
        <end position="84"/>
    </location>
</feature>
<comment type="caution">
    <text evidence="2">The sequence shown here is derived from an EMBL/GenBank/DDBJ whole genome shotgun (WGS) entry which is preliminary data.</text>
</comment>
<dbReference type="EMBL" id="SNYJ01000022">
    <property type="protein sequence ID" value="TDQ35303.1"/>
    <property type="molecule type" value="Genomic_DNA"/>
</dbReference>
<dbReference type="RefSeq" id="WP_133582006.1">
    <property type="nucleotide sequence ID" value="NZ_SNYJ01000022.1"/>
</dbReference>
<evidence type="ECO:0000313" key="2">
    <source>
        <dbReference type="EMBL" id="TDQ35303.1"/>
    </source>
</evidence>
<name>A0A4R6TTK8_9BACI</name>
<accession>A0A4R6TTK8</accession>
<organism evidence="2 3">
    <name type="scientific">Aureibacillus halotolerans</name>
    <dbReference type="NCBI Taxonomy" id="1508390"/>
    <lineage>
        <taxon>Bacteria</taxon>
        <taxon>Bacillati</taxon>
        <taxon>Bacillota</taxon>
        <taxon>Bacilli</taxon>
        <taxon>Bacillales</taxon>
        <taxon>Bacillaceae</taxon>
        <taxon>Aureibacillus</taxon>
    </lineage>
</organism>
<gene>
    <name evidence="2" type="ORF">EV213_12290</name>
</gene>
<keyword evidence="1" id="KW-0472">Membrane</keyword>
<sequence>MTLVKNKRLTLIIVSILLVFGTSFTDLGYYMNDNQYNTFTRDYGFPAAWLILSSDYEYRSLNILGLLFNFAFFYLILLLIHKLFTTIFGGKS</sequence>
<dbReference type="AlphaFoldDB" id="A0A4R6TTK8"/>
<keyword evidence="3" id="KW-1185">Reference proteome</keyword>
<dbReference type="Proteomes" id="UP000295632">
    <property type="component" value="Unassembled WGS sequence"/>
</dbReference>
<proteinExistence type="predicted"/>